<organism evidence="2 3">
    <name type="scientific">Cyphellophora attinorum</name>
    <dbReference type="NCBI Taxonomy" id="1664694"/>
    <lineage>
        <taxon>Eukaryota</taxon>
        <taxon>Fungi</taxon>
        <taxon>Dikarya</taxon>
        <taxon>Ascomycota</taxon>
        <taxon>Pezizomycotina</taxon>
        <taxon>Eurotiomycetes</taxon>
        <taxon>Chaetothyriomycetidae</taxon>
        <taxon>Chaetothyriales</taxon>
        <taxon>Cyphellophoraceae</taxon>
        <taxon>Cyphellophora</taxon>
    </lineage>
</organism>
<feature type="compositionally biased region" description="Polar residues" evidence="1">
    <location>
        <begin position="20"/>
        <end position="41"/>
    </location>
</feature>
<evidence type="ECO:0000313" key="2">
    <source>
        <dbReference type="EMBL" id="KPI45181.1"/>
    </source>
</evidence>
<protein>
    <submittedName>
        <fullName evidence="2">Uncharacterized protein</fullName>
    </submittedName>
</protein>
<feature type="region of interest" description="Disordered" evidence="1">
    <location>
        <begin position="1"/>
        <end position="45"/>
    </location>
</feature>
<evidence type="ECO:0000313" key="3">
    <source>
        <dbReference type="Proteomes" id="UP000038010"/>
    </source>
</evidence>
<dbReference type="VEuPathDB" id="FungiDB:AB675_2460"/>
<keyword evidence="3" id="KW-1185">Reference proteome</keyword>
<dbReference type="AlphaFoldDB" id="A0A0N0NRK1"/>
<dbReference type="Proteomes" id="UP000038010">
    <property type="component" value="Unassembled WGS sequence"/>
</dbReference>
<comment type="caution">
    <text evidence="2">The sequence shown here is derived from an EMBL/GenBank/DDBJ whole genome shotgun (WGS) entry which is preliminary data.</text>
</comment>
<name>A0A0N0NRK1_9EURO</name>
<evidence type="ECO:0000256" key="1">
    <source>
        <dbReference type="SAM" id="MobiDB-lite"/>
    </source>
</evidence>
<dbReference type="OrthoDB" id="3914029at2759"/>
<dbReference type="RefSeq" id="XP_018005144.1">
    <property type="nucleotide sequence ID" value="XM_018142433.1"/>
</dbReference>
<reference evidence="2 3" key="1">
    <citation type="submission" date="2015-06" db="EMBL/GenBank/DDBJ databases">
        <title>Draft genome of the ant-associated black yeast Phialophora attae CBS 131958.</title>
        <authorList>
            <person name="Moreno L.F."/>
            <person name="Stielow B.J."/>
            <person name="de Hoog S."/>
            <person name="Vicente V.A."/>
            <person name="Weiss V.A."/>
            <person name="de Vries M."/>
            <person name="Cruz L.M."/>
            <person name="Souza E.M."/>
        </authorList>
    </citation>
    <scope>NUCLEOTIDE SEQUENCE [LARGE SCALE GENOMIC DNA]</scope>
    <source>
        <strain evidence="2 3">CBS 131958</strain>
    </source>
</reference>
<proteinExistence type="predicted"/>
<accession>A0A0N0NRK1</accession>
<dbReference type="GeneID" id="28734313"/>
<gene>
    <name evidence="2" type="ORF">AB675_2460</name>
</gene>
<sequence length="250" mass="27527">MSSKSSEAQDDQIPSYEESIASSSPRQSQPTGFSQKTPTTFQQRIKEQRQRRIATILLDHVEPAIAVHLENGTNEMTLILLGADALDGTVRLSVSNITSPSLAKPTTLIRLNGNDFNAQFLTTWSLIQELSDTLVRSMVDPATFPQLQAQLPQISSVQAPELPERPAPKSWLKRTFGLPPADQDPTGQTGSWKLGWRSEENPALTSRTVATNDLTLTANLTSVTFRTESALGLLESSTVKCLWMDVFFRA</sequence>
<dbReference type="EMBL" id="LFJN01000002">
    <property type="protein sequence ID" value="KPI45181.1"/>
    <property type="molecule type" value="Genomic_DNA"/>
</dbReference>